<evidence type="ECO:0000256" key="1">
    <source>
        <dbReference type="SAM" id="Coils"/>
    </source>
</evidence>
<comment type="caution">
    <text evidence="4">The sequence shown here is derived from an EMBL/GenBank/DDBJ whole genome shotgun (WGS) entry which is preliminary data.</text>
</comment>
<dbReference type="Proteomes" id="UP000448867">
    <property type="component" value="Unassembled WGS sequence"/>
</dbReference>
<feature type="coiled-coil region" evidence="1">
    <location>
        <begin position="39"/>
        <end position="66"/>
    </location>
</feature>
<dbReference type="CDD" id="cd17470">
    <property type="entry name" value="T3SS_Flik_C"/>
    <property type="match status" value="1"/>
</dbReference>
<evidence type="ECO:0000259" key="3">
    <source>
        <dbReference type="Pfam" id="PF02120"/>
    </source>
</evidence>
<reference evidence="4 5" key="1">
    <citation type="submission" date="2019-11" db="EMBL/GenBank/DDBJ databases">
        <title>Bacillus lacus genome.</title>
        <authorList>
            <person name="Allen C.J."/>
            <person name="Newman J.D."/>
        </authorList>
    </citation>
    <scope>NUCLEOTIDE SEQUENCE [LARGE SCALE GENOMIC DNA]</scope>
    <source>
        <strain evidence="4 5">KCTC 33946</strain>
    </source>
</reference>
<keyword evidence="1" id="KW-0175">Coiled coil</keyword>
<protein>
    <recommendedName>
        <fullName evidence="3">Flagellar hook-length control protein-like C-terminal domain-containing protein</fullName>
    </recommendedName>
</protein>
<evidence type="ECO:0000313" key="5">
    <source>
        <dbReference type="Proteomes" id="UP000448867"/>
    </source>
</evidence>
<dbReference type="Pfam" id="PF02120">
    <property type="entry name" value="Flg_hook"/>
    <property type="match status" value="1"/>
</dbReference>
<dbReference type="InterPro" id="IPR038610">
    <property type="entry name" value="FliK-like_C_sf"/>
</dbReference>
<sequence length="420" mass="47665">MNRIELNMFLLGAHAEPSIQAGEGSEVQNTKELFSSLLNRNLTEQIQELDEHTENAESDYTDTTENKKNFLDTMEGIAEQLPVYKGYINENFLTEFNNEMAEALNAMPHLLRETLTELLQQSATVDEILLHSGELETEEELAAVLLVFLFLAKEDPNPSILNNAAKGLEILYPHEWKVKQYSIKESNDNRSEISLNEKPQPQKSYSEIISELLKKLEGEPAENAKSKSDFGYAIIKDPSVVQKLRSVDNLRQSHIEMNISSLVPAAEKAEQTALIKLDRAPESRQEFANQIYEALKKTRNSFAHTGTLTIKLNPVHLGHLTIKVSQSHGETIIKIISSTSKAQELLEKSLHHLKALLPQSQLQIDRFEQIGTESNEYQLQKEEQEEDKRERNASNLMESQEEDDPADFSTMLTEFLDKST</sequence>
<feature type="compositionally biased region" description="Basic and acidic residues" evidence="2">
    <location>
        <begin position="379"/>
        <end position="392"/>
    </location>
</feature>
<evidence type="ECO:0000313" key="4">
    <source>
        <dbReference type="EMBL" id="MRX70597.1"/>
    </source>
</evidence>
<evidence type="ECO:0000256" key="2">
    <source>
        <dbReference type="SAM" id="MobiDB-lite"/>
    </source>
</evidence>
<organism evidence="4 5">
    <name type="scientific">Metabacillus lacus</name>
    <dbReference type="NCBI Taxonomy" id="1983721"/>
    <lineage>
        <taxon>Bacteria</taxon>
        <taxon>Bacillati</taxon>
        <taxon>Bacillota</taxon>
        <taxon>Bacilli</taxon>
        <taxon>Bacillales</taxon>
        <taxon>Bacillaceae</taxon>
        <taxon>Metabacillus</taxon>
    </lineage>
</organism>
<feature type="domain" description="Flagellar hook-length control protein-like C-terminal" evidence="3">
    <location>
        <begin position="306"/>
        <end position="368"/>
    </location>
</feature>
<dbReference type="InterPro" id="IPR021136">
    <property type="entry name" value="Flagellar_hook_control-like_C"/>
</dbReference>
<dbReference type="RefSeq" id="WP_212029766.1">
    <property type="nucleotide sequence ID" value="NZ_WKKI01000001.1"/>
</dbReference>
<proteinExistence type="predicted"/>
<dbReference type="EMBL" id="WKKI01000001">
    <property type="protein sequence ID" value="MRX70597.1"/>
    <property type="molecule type" value="Genomic_DNA"/>
</dbReference>
<dbReference type="Gene3D" id="3.30.750.140">
    <property type="match status" value="1"/>
</dbReference>
<dbReference type="AlphaFoldDB" id="A0A7X2LY72"/>
<keyword evidence="5" id="KW-1185">Reference proteome</keyword>
<feature type="region of interest" description="Disordered" evidence="2">
    <location>
        <begin position="376"/>
        <end position="420"/>
    </location>
</feature>
<accession>A0A7X2LY72</accession>
<name>A0A7X2LY72_9BACI</name>
<gene>
    <name evidence="4" type="ORF">GJU40_00250</name>
</gene>